<dbReference type="AlphaFoldDB" id="A0AA97I385"/>
<evidence type="ECO:0000313" key="2">
    <source>
        <dbReference type="Proteomes" id="UP001301797"/>
    </source>
</evidence>
<name>A0AA97I385_9EURY</name>
<gene>
    <name evidence="1" type="ORF">F1737_10565</name>
</gene>
<accession>A0AA97I385</accession>
<evidence type="ECO:0000313" key="1">
    <source>
        <dbReference type="EMBL" id="WOF17085.1"/>
    </source>
</evidence>
<dbReference type="EMBL" id="CP043875">
    <property type="protein sequence ID" value="WOF17085.1"/>
    <property type="molecule type" value="Genomic_DNA"/>
</dbReference>
<dbReference type="KEGG" id="mefw:F1737_10565"/>
<reference evidence="1 2" key="1">
    <citation type="submission" date="2019-09" db="EMBL/GenBank/DDBJ databases">
        <title>The complete genome of Methanoplanus sp. FWC-SCC4.</title>
        <authorList>
            <person name="Chen S.-C."/>
            <person name="Zhou Y.-Z."/>
            <person name="Lai M.-C."/>
        </authorList>
    </citation>
    <scope>NUCLEOTIDE SEQUENCE [LARGE SCALE GENOMIC DNA]</scope>
    <source>
        <strain evidence="1 2">FWC-SCC4</strain>
    </source>
</reference>
<dbReference type="Proteomes" id="UP001301797">
    <property type="component" value="Chromosome"/>
</dbReference>
<dbReference type="GeneID" id="85230616"/>
<organism evidence="1 2">
    <name type="scientific">Methanochimaera problematica</name>
    <dbReference type="NCBI Taxonomy" id="2609417"/>
    <lineage>
        <taxon>Archaea</taxon>
        <taxon>Methanobacteriati</taxon>
        <taxon>Methanobacteriota</taxon>
        <taxon>Stenosarchaea group</taxon>
        <taxon>Methanomicrobia</taxon>
        <taxon>Methanomicrobiales</taxon>
        <taxon>Methanomicrobiaceae</taxon>
        <taxon>Methanochimaera</taxon>
    </lineage>
</organism>
<sequence length="95" mass="10503">MAGEDIRVGSLVRYPRTGTSGKVVGIDSISGKLFARVDTTNLRYRVDLLIPVDSVKEVHEMKEKEGDIELLRYQKTMDSKEIEEAFDDVTGVGAG</sequence>
<protein>
    <submittedName>
        <fullName evidence="1">DUF2098 domain-containing protein</fullName>
    </submittedName>
</protein>
<keyword evidence="2" id="KW-1185">Reference proteome</keyword>
<dbReference type="Pfam" id="PF09871">
    <property type="entry name" value="DUF2098"/>
    <property type="match status" value="1"/>
</dbReference>
<proteinExistence type="predicted"/>
<dbReference type="RefSeq" id="WP_317136541.1">
    <property type="nucleotide sequence ID" value="NZ_CP043875.1"/>
</dbReference>
<dbReference type="InterPro" id="IPR019209">
    <property type="entry name" value="DUF2098"/>
</dbReference>